<dbReference type="AlphaFoldDB" id="A0A024FZQ9"/>
<comment type="caution">
    <text evidence="2">The sequence shown here is derived from an EMBL/GenBank/DDBJ whole genome shotgun (WGS) entry which is preliminary data.</text>
</comment>
<dbReference type="STRING" id="65357.A0A024FZQ9"/>
<reference evidence="2 3" key="1">
    <citation type="submission" date="2012-05" db="EMBL/GenBank/DDBJ databases">
        <title>Recombination and specialization in a pathogen metapopulation.</title>
        <authorList>
            <person name="Gardiner A."/>
            <person name="Kemen E."/>
            <person name="Schultz-Larsen T."/>
            <person name="MacLean D."/>
            <person name="Van Oosterhout C."/>
            <person name="Jones J.D.G."/>
        </authorList>
    </citation>
    <scope>NUCLEOTIDE SEQUENCE [LARGE SCALE GENOMIC DNA]</scope>
    <source>
        <strain evidence="2 3">Ac Nc2</strain>
    </source>
</reference>
<name>A0A024FZQ9_9STRA</name>
<accession>A0A024FZQ9</accession>
<keyword evidence="3" id="KW-1185">Reference proteome</keyword>
<evidence type="ECO:0000313" key="3">
    <source>
        <dbReference type="Proteomes" id="UP000053237"/>
    </source>
</evidence>
<feature type="region of interest" description="Disordered" evidence="1">
    <location>
        <begin position="126"/>
        <end position="146"/>
    </location>
</feature>
<dbReference type="OrthoDB" id="3863715at2759"/>
<feature type="region of interest" description="Disordered" evidence="1">
    <location>
        <begin position="49"/>
        <end position="68"/>
    </location>
</feature>
<organism evidence="2 3">
    <name type="scientific">Albugo candida</name>
    <dbReference type="NCBI Taxonomy" id="65357"/>
    <lineage>
        <taxon>Eukaryota</taxon>
        <taxon>Sar</taxon>
        <taxon>Stramenopiles</taxon>
        <taxon>Oomycota</taxon>
        <taxon>Peronosporomycetes</taxon>
        <taxon>Albuginales</taxon>
        <taxon>Albuginaceae</taxon>
        <taxon>Albugo</taxon>
    </lineage>
</organism>
<sequence length="242" mass="27301">MLGYIGEDVPVLCVEMSDVSDVEDGEEAEIDHLLDPSDPRSHGVAAFRSCKDKEEQSEEVEEIKQDDVPEEKFAESTVKLSKWAIERFLTSRKGREEMLASKLQELPIEPLNDHILSDFGTRVRNFTEEESQEANQDTTSDDKDISTEYDLCVGPPLPLDAKSAAEEATTGDTYTRKIFLPNASIAVRQVIYRMRAPIQSYSNLVTSVEFRVTTHTLAQEHHVVRVYKLVITQVAVRIVQSN</sequence>
<proteinExistence type="predicted"/>
<protein>
    <submittedName>
        <fullName evidence="2">Uncharacterized protein</fullName>
    </submittedName>
</protein>
<dbReference type="Proteomes" id="UP000053237">
    <property type="component" value="Unassembled WGS sequence"/>
</dbReference>
<dbReference type="EMBL" id="CAIX01000002">
    <property type="protein sequence ID" value="CCI39550.1"/>
    <property type="molecule type" value="Genomic_DNA"/>
</dbReference>
<evidence type="ECO:0000313" key="2">
    <source>
        <dbReference type="EMBL" id="CCI39550.1"/>
    </source>
</evidence>
<evidence type="ECO:0000256" key="1">
    <source>
        <dbReference type="SAM" id="MobiDB-lite"/>
    </source>
</evidence>
<gene>
    <name evidence="2" type="ORF">BN9_003330</name>
</gene>
<dbReference type="InParanoid" id="A0A024FZQ9"/>